<evidence type="ECO:0000313" key="3">
    <source>
        <dbReference type="Proteomes" id="UP000267096"/>
    </source>
</evidence>
<feature type="region of interest" description="Disordered" evidence="1">
    <location>
        <begin position="112"/>
        <end position="170"/>
    </location>
</feature>
<dbReference type="Proteomes" id="UP000267096">
    <property type="component" value="Unassembled WGS sequence"/>
</dbReference>
<evidence type="ECO:0000313" key="2">
    <source>
        <dbReference type="EMBL" id="VDK56395.1"/>
    </source>
</evidence>
<keyword evidence="3" id="KW-1185">Reference proteome</keyword>
<dbReference type="OrthoDB" id="5869605at2759"/>
<feature type="compositionally biased region" description="Low complexity" evidence="1">
    <location>
        <begin position="157"/>
        <end position="170"/>
    </location>
</feature>
<protein>
    <submittedName>
        <fullName evidence="4">Bromo domain-containing protein</fullName>
    </submittedName>
</protein>
<accession>A0A0M3K6B3</accession>
<dbReference type="EMBL" id="UYRR01032658">
    <property type="protein sequence ID" value="VDK56395.1"/>
    <property type="molecule type" value="Genomic_DNA"/>
</dbReference>
<reference evidence="4" key="1">
    <citation type="submission" date="2017-02" db="UniProtKB">
        <authorList>
            <consortium name="WormBaseParasite"/>
        </authorList>
    </citation>
    <scope>IDENTIFICATION</scope>
</reference>
<dbReference type="Gene3D" id="1.10.510.10">
    <property type="entry name" value="Transferase(Phosphotransferase) domain 1"/>
    <property type="match status" value="1"/>
</dbReference>
<dbReference type="AlphaFoldDB" id="A0A0M3K6B3"/>
<organism evidence="4">
    <name type="scientific">Anisakis simplex</name>
    <name type="common">Herring worm</name>
    <dbReference type="NCBI Taxonomy" id="6269"/>
    <lineage>
        <taxon>Eukaryota</taxon>
        <taxon>Metazoa</taxon>
        <taxon>Ecdysozoa</taxon>
        <taxon>Nematoda</taxon>
        <taxon>Chromadorea</taxon>
        <taxon>Rhabditida</taxon>
        <taxon>Spirurina</taxon>
        <taxon>Ascaridomorpha</taxon>
        <taxon>Ascaridoidea</taxon>
        <taxon>Anisakidae</taxon>
        <taxon>Anisakis</taxon>
        <taxon>Anisakis simplex complex</taxon>
    </lineage>
</organism>
<reference evidence="2 3" key="2">
    <citation type="submission" date="2018-11" db="EMBL/GenBank/DDBJ databases">
        <authorList>
            <consortium name="Pathogen Informatics"/>
        </authorList>
    </citation>
    <scope>NUCLEOTIDE SEQUENCE [LARGE SCALE GENOMIC DNA]</scope>
</reference>
<sequence>MSVELYSIKLLPWKRLVDKEAVLVLKEKFFIDPNPEIFQTAPQGYKSISKYVDNLTFEEEPNYTLIQSALEQIIKDECMDIRLPLDWNGKVFEKEETRMRLKEREYIGRKRGATRESRDVSLEREDEQLEQVDINQADKENKLKQSSEKAATQQLPVKSVNVYSSDDSNV</sequence>
<evidence type="ECO:0000313" key="4">
    <source>
        <dbReference type="WBParaSite" id="ASIM_0001650401-mRNA-1"/>
    </source>
</evidence>
<name>A0A0M3K6B3_ANISI</name>
<evidence type="ECO:0000256" key="1">
    <source>
        <dbReference type="SAM" id="MobiDB-lite"/>
    </source>
</evidence>
<feature type="compositionally biased region" description="Basic and acidic residues" evidence="1">
    <location>
        <begin position="136"/>
        <end position="147"/>
    </location>
</feature>
<feature type="compositionally biased region" description="Basic and acidic residues" evidence="1">
    <location>
        <begin position="112"/>
        <end position="123"/>
    </location>
</feature>
<proteinExistence type="predicted"/>
<dbReference type="WBParaSite" id="ASIM_0001650401-mRNA-1">
    <property type="protein sequence ID" value="ASIM_0001650401-mRNA-1"/>
    <property type="gene ID" value="ASIM_0001650401"/>
</dbReference>
<gene>
    <name evidence="2" type="ORF">ASIM_LOCUS15911</name>
</gene>